<accession>B4KNS0</accession>
<evidence type="ECO:0000313" key="5">
    <source>
        <dbReference type="Proteomes" id="UP000009192"/>
    </source>
</evidence>
<dbReference type="eggNOG" id="KOG1982">
    <property type="taxonomic scope" value="Eukaryota"/>
</dbReference>
<dbReference type="EMBL" id="CH933808">
    <property type="protein sequence ID" value="EDW10055.1"/>
    <property type="molecule type" value="Genomic_DNA"/>
</dbReference>
<dbReference type="OrthoDB" id="5853397at2759"/>
<keyword evidence="2" id="KW-0539">Nucleus</keyword>
<dbReference type="Proteomes" id="UP000009192">
    <property type="component" value="Unassembled WGS sequence"/>
</dbReference>
<keyword evidence="2" id="KW-0378">Hydrolase</keyword>
<keyword evidence="5" id="KW-1185">Reference proteome</keyword>
<dbReference type="GO" id="GO:0110155">
    <property type="term" value="P:NAD-cap decapping"/>
    <property type="evidence" value="ECO:0007669"/>
    <property type="project" value="TreeGrafter"/>
</dbReference>
<evidence type="ECO:0000256" key="2">
    <source>
        <dbReference type="RuleBase" id="RU367113"/>
    </source>
</evidence>
<dbReference type="Pfam" id="PF08652">
    <property type="entry name" value="RAI1"/>
    <property type="match status" value="1"/>
</dbReference>
<keyword evidence="2" id="KW-0479">Metal-binding</keyword>
<name>B4KNS0_DROMO</name>
<dbReference type="GO" id="GO:0004518">
    <property type="term" value="F:nuclease activity"/>
    <property type="evidence" value="ECO:0007669"/>
    <property type="project" value="UniProtKB-KW"/>
</dbReference>
<reference evidence="4 5" key="1">
    <citation type="journal article" date="2007" name="Nature">
        <title>Evolution of genes and genomes on the Drosophila phylogeny.</title>
        <authorList>
            <consortium name="Drosophila 12 Genomes Consortium"/>
            <person name="Clark A.G."/>
            <person name="Eisen M.B."/>
            <person name="Smith D.R."/>
            <person name="Bergman C.M."/>
            <person name="Oliver B."/>
            <person name="Markow T.A."/>
            <person name="Kaufman T.C."/>
            <person name="Kellis M."/>
            <person name="Gelbart W."/>
            <person name="Iyer V.N."/>
            <person name="Pollard D.A."/>
            <person name="Sackton T.B."/>
            <person name="Larracuente A.M."/>
            <person name="Singh N.D."/>
            <person name="Abad J.P."/>
            <person name="Abt D.N."/>
            <person name="Adryan B."/>
            <person name="Aguade M."/>
            <person name="Akashi H."/>
            <person name="Anderson W.W."/>
            <person name="Aquadro C.F."/>
            <person name="Ardell D.H."/>
            <person name="Arguello R."/>
            <person name="Artieri C.G."/>
            <person name="Barbash D.A."/>
            <person name="Barker D."/>
            <person name="Barsanti P."/>
            <person name="Batterham P."/>
            <person name="Batzoglou S."/>
            <person name="Begun D."/>
            <person name="Bhutkar A."/>
            <person name="Blanco E."/>
            <person name="Bosak S.A."/>
            <person name="Bradley R.K."/>
            <person name="Brand A.D."/>
            <person name="Brent M.R."/>
            <person name="Brooks A.N."/>
            <person name="Brown R.H."/>
            <person name="Butlin R.K."/>
            <person name="Caggese C."/>
            <person name="Calvi B.R."/>
            <person name="Bernardo de Carvalho A."/>
            <person name="Caspi A."/>
            <person name="Castrezana S."/>
            <person name="Celniker S.E."/>
            <person name="Chang J.L."/>
            <person name="Chapple C."/>
            <person name="Chatterji S."/>
            <person name="Chinwalla A."/>
            <person name="Civetta A."/>
            <person name="Clifton S.W."/>
            <person name="Comeron J.M."/>
            <person name="Costello J.C."/>
            <person name="Coyne J.A."/>
            <person name="Daub J."/>
            <person name="David R.G."/>
            <person name="Delcher A.L."/>
            <person name="Delehaunty K."/>
            <person name="Do C.B."/>
            <person name="Ebling H."/>
            <person name="Edwards K."/>
            <person name="Eickbush T."/>
            <person name="Evans J.D."/>
            <person name="Filipski A."/>
            <person name="Findeiss S."/>
            <person name="Freyhult E."/>
            <person name="Fulton L."/>
            <person name="Fulton R."/>
            <person name="Garcia A.C."/>
            <person name="Gardiner A."/>
            <person name="Garfield D.A."/>
            <person name="Garvin B.E."/>
            <person name="Gibson G."/>
            <person name="Gilbert D."/>
            <person name="Gnerre S."/>
            <person name="Godfrey J."/>
            <person name="Good R."/>
            <person name="Gotea V."/>
            <person name="Gravely B."/>
            <person name="Greenberg A.J."/>
            <person name="Griffiths-Jones S."/>
            <person name="Gross S."/>
            <person name="Guigo R."/>
            <person name="Gustafson E.A."/>
            <person name="Haerty W."/>
            <person name="Hahn M.W."/>
            <person name="Halligan D.L."/>
            <person name="Halpern A.L."/>
            <person name="Halter G.M."/>
            <person name="Han M.V."/>
            <person name="Heger A."/>
            <person name="Hillier L."/>
            <person name="Hinrichs A.S."/>
            <person name="Holmes I."/>
            <person name="Hoskins R.A."/>
            <person name="Hubisz M.J."/>
            <person name="Hultmark D."/>
            <person name="Huntley M.A."/>
            <person name="Jaffe D.B."/>
            <person name="Jagadeeshan S."/>
            <person name="Jeck W.R."/>
            <person name="Johnson J."/>
            <person name="Jones C.D."/>
            <person name="Jordan W.C."/>
            <person name="Karpen G.H."/>
            <person name="Kataoka E."/>
            <person name="Keightley P.D."/>
            <person name="Kheradpour P."/>
            <person name="Kirkness E.F."/>
            <person name="Koerich L.B."/>
            <person name="Kristiansen K."/>
            <person name="Kudrna D."/>
            <person name="Kulathinal R.J."/>
            <person name="Kumar S."/>
            <person name="Kwok R."/>
            <person name="Lander E."/>
            <person name="Langley C.H."/>
            <person name="Lapoint R."/>
            <person name="Lazzaro B.P."/>
            <person name="Lee S.J."/>
            <person name="Levesque L."/>
            <person name="Li R."/>
            <person name="Lin C.F."/>
            <person name="Lin M.F."/>
            <person name="Lindblad-Toh K."/>
            <person name="Llopart A."/>
            <person name="Long M."/>
            <person name="Low L."/>
            <person name="Lozovsky E."/>
            <person name="Lu J."/>
            <person name="Luo M."/>
            <person name="Machado C.A."/>
            <person name="Makalowski W."/>
            <person name="Marzo M."/>
            <person name="Matsuda M."/>
            <person name="Matzkin L."/>
            <person name="McAllister B."/>
            <person name="McBride C.S."/>
            <person name="McKernan B."/>
            <person name="McKernan K."/>
            <person name="Mendez-Lago M."/>
            <person name="Minx P."/>
            <person name="Mollenhauer M.U."/>
            <person name="Montooth K."/>
            <person name="Mount S.M."/>
            <person name="Mu X."/>
            <person name="Myers E."/>
            <person name="Negre B."/>
            <person name="Newfeld S."/>
            <person name="Nielsen R."/>
            <person name="Noor M.A."/>
            <person name="O'Grady P."/>
            <person name="Pachter L."/>
            <person name="Papaceit M."/>
            <person name="Parisi M.J."/>
            <person name="Parisi M."/>
            <person name="Parts L."/>
            <person name="Pedersen J.S."/>
            <person name="Pesole G."/>
            <person name="Phillippy A.M."/>
            <person name="Ponting C.P."/>
            <person name="Pop M."/>
            <person name="Porcelli D."/>
            <person name="Powell J.R."/>
            <person name="Prohaska S."/>
            <person name="Pruitt K."/>
            <person name="Puig M."/>
            <person name="Quesneville H."/>
            <person name="Ram K.R."/>
            <person name="Rand D."/>
            <person name="Rasmussen M.D."/>
            <person name="Reed L.K."/>
            <person name="Reenan R."/>
            <person name="Reily A."/>
            <person name="Remington K.A."/>
            <person name="Rieger T.T."/>
            <person name="Ritchie M.G."/>
            <person name="Robin C."/>
            <person name="Rogers Y.H."/>
            <person name="Rohde C."/>
            <person name="Rozas J."/>
            <person name="Rubenfield M.J."/>
            <person name="Ruiz A."/>
            <person name="Russo S."/>
            <person name="Salzberg S.L."/>
            <person name="Sanchez-Gracia A."/>
            <person name="Saranga D.J."/>
            <person name="Sato H."/>
            <person name="Schaeffer S.W."/>
            <person name="Schatz M.C."/>
            <person name="Schlenke T."/>
            <person name="Schwartz R."/>
            <person name="Segarra C."/>
            <person name="Singh R.S."/>
            <person name="Sirot L."/>
            <person name="Sirota M."/>
            <person name="Sisneros N.B."/>
            <person name="Smith C.D."/>
            <person name="Smith T.F."/>
            <person name="Spieth J."/>
            <person name="Stage D.E."/>
            <person name="Stark A."/>
            <person name="Stephan W."/>
            <person name="Strausberg R.L."/>
            <person name="Strempel S."/>
            <person name="Sturgill D."/>
            <person name="Sutton G."/>
            <person name="Sutton G.G."/>
            <person name="Tao W."/>
            <person name="Teichmann S."/>
            <person name="Tobari Y.N."/>
            <person name="Tomimura Y."/>
            <person name="Tsolas J.M."/>
            <person name="Valente V.L."/>
            <person name="Venter E."/>
            <person name="Venter J.C."/>
            <person name="Vicario S."/>
            <person name="Vieira F.G."/>
            <person name="Vilella A.J."/>
            <person name="Villasante A."/>
            <person name="Walenz B."/>
            <person name="Wang J."/>
            <person name="Wasserman M."/>
            <person name="Watts T."/>
            <person name="Wilson D."/>
            <person name="Wilson R.K."/>
            <person name="Wing R.A."/>
            <person name="Wolfner M.F."/>
            <person name="Wong A."/>
            <person name="Wong G.K."/>
            <person name="Wu C.I."/>
            <person name="Wu G."/>
            <person name="Yamamoto D."/>
            <person name="Yang H.P."/>
            <person name="Yang S.P."/>
            <person name="Yorke J.A."/>
            <person name="Yoshida K."/>
            <person name="Zdobnov E."/>
            <person name="Zhang P."/>
            <person name="Zhang Y."/>
            <person name="Zimin A.V."/>
            <person name="Baldwin J."/>
            <person name="Abdouelleil A."/>
            <person name="Abdulkadir J."/>
            <person name="Abebe A."/>
            <person name="Abera B."/>
            <person name="Abreu J."/>
            <person name="Acer S.C."/>
            <person name="Aftuck L."/>
            <person name="Alexander A."/>
            <person name="An P."/>
            <person name="Anderson E."/>
            <person name="Anderson S."/>
            <person name="Arachi H."/>
            <person name="Azer M."/>
            <person name="Bachantsang P."/>
            <person name="Barry A."/>
            <person name="Bayul T."/>
            <person name="Berlin A."/>
            <person name="Bessette D."/>
            <person name="Bloom T."/>
            <person name="Blye J."/>
            <person name="Boguslavskiy L."/>
            <person name="Bonnet C."/>
            <person name="Boukhgalter B."/>
            <person name="Bourzgui I."/>
            <person name="Brown A."/>
            <person name="Cahill P."/>
            <person name="Channer S."/>
            <person name="Cheshatsang Y."/>
            <person name="Chuda L."/>
            <person name="Citroen M."/>
            <person name="Collymore A."/>
            <person name="Cooke P."/>
            <person name="Costello M."/>
            <person name="D'Aco K."/>
            <person name="Daza R."/>
            <person name="De Haan G."/>
            <person name="DeGray S."/>
            <person name="DeMaso C."/>
            <person name="Dhargay N."/>
            <person name="Dooley K."/>
            <person name="Dooley E."/>
            <person name="Doricent M."/>
            <person name="Dorje P."/>
            <person name="Dorjee K."/>
            <person name="Dupes A."/>
            <person name="Elong R."/>
            <person name="Falk J."/>
            <person name="Farina A."/>
            <person name="Faro S."/>
            <person name="Ferguson D."/>
            <person name="Fisher S."/>
            <person name="Foley C.D."/>
            <person name="Franke A."/>
            <person name="Friedrich D."/>
            <person name="Gadbois L."/>
            <person name="Gearin G."/>
            <person name="Gearin C.R."/>
            <person name="Giannoukos G."/>
            <person name="Goode T."/>
            <person name="Graham J."/>
            <person name="Grandbois E."/>
            <person name="Grewal S."/>
            <person name="Gyaltsen K."/>
            <person name="Hafez N."/>
            <person name="Hagos B."/>
            <person name="Hall J."/>
            <person name="Henson C."/>
            <person name="Hollinger A."/>
            <person name="Honan T."/>
            <person name="Huard M.D."/>
            <person name="Hughes L."/>
            <person name="Hurhula B."/>
            <person name="Husby M.E."/>
            <person name="Kamat A."/>
            <person name="Kanga B."/>
            <person name="Kashin S."/>
            <person name="Khazanovich D."/>
            <person name="Kisner P."/>
            <person name="Lance K."/>
            <person name="Lara M."/>
            <person name="Lee W."/>
            <person name="Lennon N."/>
            <person name="Letendre F."/>
            <person name="LeVine R."/>
            <person name="Lipovsky A."/>
            <person name="Liu X."/>
            <person name="Liu J."/>
            <person name="Liu S."/>
            <person name="Lokyitsang T."/>
            <person name="Lokyitsang Y."/>
            <person name="Lubonja R."/>
            <person name="Lui A."/>
            <person name="MacDonald P."/>
            <person name="Magnisalis V."/>
            <person name="Maru K."/>
            <person name="Matthews C."/>
            <person name="McCusker W."/>
            <person name="McDonough S."/>
            <person name="Mehta T."/>
            <person name="Meldrim J."/>
            <person name="Meneus L."/>
            <person name="Mihai O."/>
            <person name="Mihalev A."/>
            <person name="Mihova T."/>
            <person name="Mittelman R."/>
            <person name="Mlenga V."/>
            <person name="Montmayeur A."/>
            <person name="Mulrain L."/>
            <person name="Navidi A."/>
            <person name="Naylor J."/>
            <person name="Negash T."/>
            <person name="Nguyen T."/>
            <person name="Nguyen N."/>
            <person name="Nicol R."/>
            <person name="Norbu C."/>
            <person name="Norbu N."/>
            <person name="Novod N."/>
            <person name="O'Neill B."/>
            <person name="Osman S."/>
            <person name="Markiewicz E."/>
            <person name="Oyono O.L."/>
            <person name="Patti C."/>
            <person name="Phunkhang P."/>
            <person name="Pierre F."/>
            <person name="Priest M."/>
            <person name="Raghuraman S."/>
            <person name="Rege F."/>
            <person name="Reyes R."/>
            <person name="Rise C."/>
            <person name="Rogov P."/>
            <person name="Ross K."/>
            <person name="Ryan E."/>
            <person name="Settipalli S."/>
            <person name="Shea T."/>
            <person name="Sherpa N."/>
            <person name="Shi L."/>
            <person name="Shih D."/>
            <person name="Sparrow T."/>
            <person name="Spaulding J."/>
            <person name="Stalker J."/>
            <person name="Stange-Thomann N."/>
            <person name="Stavropoulos S."/>
            <person name="Stone C."/>
            <person name="Strader C."/>
            <person name="Tesfaye S."/>
            <person name="Thomson T."/>
            <person name="Thoulutsang Y."/>
            <person name="Thoulutsang D."/>
            <person name="Topham K."/>
            <person name="Topping I."/>
            <person name="Tsamla T."/>
            <person name="Vassiliev H."/>
            <person name="Vo A."/>
            <person name="Wangchuk T."/>
            <person name="Wangdi T."/>
            <person name="Weiand M."/>
            <person name="Wilkinson J."/>
            <person name="Wilson A."/>
            <person name="Yadav S."/>
            <person name="Young G."/>
            <person name="Yu Q."/>
            <person name="Zembek L."/>
            <person name="Zhong D."/>
            <person name="Zimmer A."/>
            <person name="Zwirko Z."/>
            <person name="Jaffe D.B."/>
            <person name="Alvarez P."/>
            <person name="Brockman W."/>
            <person name="Butler J."/>
            <person name="Chin C."/>
            <person name="Gnerre S."/>
            <person name="Grabherr M."/>
            <person name="Kleber M."/>
            <person name="Mauceli E."/>
            <person name="MacCallum I."/>
        </authorList>
    </citation>
    <scope>NUCLEOTIDE SEQUENCE [LARGE SCALE GENOMIC DNA]</scope>
    <source>
        <strain evidence="5">Tucson 15081-1352.22</strain>
    </source>
</reference>
<protein>
    <recommendedName>
        <fullName evidence="2">Decapping nuclease</fullName>
        <ecNumber evidence="2">3.6.1.-</ecNumber>
    </recommendedName>
</protein>
<organism evidence="4 5">
    <name type="scientific">Drosophila mojavensis</name>
    <name type="common">Fruit fly</name>
    <dbReference type="NCBI Taxonomy" id="7230"/>
    <lineage>
        <taxon>Eukaryota</taxon>
        <taxon>Metazoa</taxon>
        <taxon>Ecdysozoa</taxon>
        <taxon>Arthropoda</taxon>
        <taxon>Hexapoda</taxon>
        <taxon>Insecta</taxon>
        <taxon>Pterygota</taxon>
        <taxon>Neoptera</taxon>
        <taxon>Endopterygota</taxon>
        <taxon>Diptera</taxon>
        <taxon>Brachycera</taxon>
        <taxon>Muscomorpha</taxon>
        <taxon>Ephydroidea</taxon>
        <taxon>Drosophilidae</taxon>
        <taxon>Drosophila</taxon>
    </lineage>
</organism>
<comment type="function">
    <text evidence="2">Decapping enzyme for NAD-capped RNAs: specifically hydrolyzes the nicotinamide adenine dinucleotide (NAD) cap from a subset of RNAs by removing the entire NAD moiety from the 5'-end of an NAD-capped RNA.</text>
</comment>
<dbReference type="GO" id="GO:0005829">
    <property type="term" value="C:cytosol"/>
    <property type="evidence" value="ECO:0007669"/>
    <property type="project" value="TreeGrafter"/>
</dbReference>
<sequence>MSSAPIIFKLNNYRKHTKNKRNQTETNGFNLPPRVLGGFSVTSERIYKDDAHLMKFLLVPDADSFPLNLSKVNIAYNGRDQHAEYLDNMLYFIRDHRDAMVSGSAVRAVRADIVTQENVLTTLLCTLYRKSNWRILGSRYRDTLYLCLARPQSNEAAAEQLARERRNCMETKLKHLIYSDTPHLPPNARSPSGEFYGVFSRNIGELAVVYASSMGGHRVQPFDAPDTWSGTFVECKVIQPPRFKPRPVDALSWWFECYLKDVNDIYIARPKNSGLVHKLHKCTLATLMRDNVKNWSCEKCIDCMHFLLLQMRKVMELDNPNAVYQFDYIARPGVLTFSLIAERNEQTFISDWYRQMLDKPQGNISQNASA</sequence>
<keyword evidence="2" id="KW-0694">RNA-binding</keyword>
<comment type="similarity">
    <text evidence="1 2">Belongs to the DXO/Dom3Z family.</text>
</comment>
<dbReference type="HOGENOM" id="CLU_024877_1_1_1"/>
<dbReference type="GO" id="GO:0003723">
    <property type="term" value="F:RNA binding"/>
    <property type="evidence" value="ECO:0007669"/>
    <property type="project" value="UniProtKB-KW"/>
</dbReference>
<keyword evidence="2" id="KW-0547">Nucleotide-binding</keyword>
<dbReference type="GO" id="GO:0046872">
    <property type="term" value="F:metal ion binding"/>
    <property type="evidence" value="ECO:0007669"/>
    <property type="project" value="UniProtKB-KW"/>
</dbReference>
<dbReference type="PANTHER" id="PTHR12395">
    <property type="entry name" value="DOM-3 RELATED"/>
    <property type="match status" value="1"/>
</dbReference>
<dbReference type="EC" id="3.6.1.-" evidence="2"/>
<dbReference type="InParanoid" id="B4KNS0"/>
<evidence type="ECO:0000313" key="4">
    <source>
        <dbReference type="EMBL" id="EDW10055.1"/>
    </source>
</evidence>
<dbReference type="PhylomeDB" id="B4KNS0"/>
<proteinExistence type="inferred from homology"/>
<dbReference type="OMA" id="NIAYNGR"/>
<comment type="subcellular location">
    <subcellularLocation>
        <location evidence="2">Nucleus</location>
    </subcellularLocation>
</comment>
<dbReference type="GO" id="GO:0005634">
    <property type="term" value="C:nucleus"/>
    <property type="evidence" value="ECO:0007669"/>
    <property type="project" value="UniProtKB-SubCell"/>
</dbReference>
<dbReference type="PANTHER" id="PTHR12395:SF9">
    <property type="entry name" value="DECAPPING AND EXORIBONUCLEASE PROTEIN"/>
    <property type="match status" value="1"/>
</dbReference>
<evidence type="ECO:0000256" key="1">
    <source>
        <dbReference type="ARBA" id="ARBA00006562"/>
    </source>
</evidence>
<dbReference type="AlphaFoldDB" id="B4KNS0"/>
<dbReference type="GO" id="GO:0000166">
    <property type="term" value="F:nucleotide binding"/>
    <property type="evidence" value="ECO:0007669"/>
    <property type="project" value="UniProtKB-KW"/>
</dbReference>
<dbReference type="KEGG" id="dmo:Dmoj_GI20862"/>
<keyword evidence="2" id="KW-0540">Nuclease</keyword>
<dbReference type="InterPro" id="IPR039039">
    <property type="entry name" value="RAI1-like_fam"/>
</dbReference>
<evidence type="ECO:0000259" key="3">
    <source>
        <dbReference type="Pfam" id="PF08652"/>
    </source>
</evidence>
<dbReference type="GO" id="GO:0000956">
    <property type="term" value="P:nuclear-transcribed mRNA catabolic process"/>
    <property type="evidence" value="ECO:0007669"/>
    <property type="project" value="TreeGrafter"/>
</dbReference>
<dbReference type="InterPro" id="IPR013961">
    <property type="entry name" value="RAI1"/>
</dbReference>
<comment type="cofactor">
    <cofactor evidence="2">
        <name>a divalent metal cation</name>
        <dbReference type="ChEBI" id="CHEBI:60240"/>
    </cofactor>
</comment>
<dbReference type="GO" id="GO:0016787">
    <property type="term" value="F:hydrolase activity"/>
    <property type="evidence" value="ECO:0007669"/>
    <property type="project" value="UniProtKB-KW"/>
</dbReference>
<dbReference type="SMR" id="B4KNS0"/>
<feature type="domain" description="RAI1-like" evidence="3">
    <location>
        <begin position="33"/>
        <end position="354"/>
    </location>
</feature>
<gene>
    <name evidence="4" type="primary">Dmoj\GI20862</name>
    <name evidence="4" type="ORF">Dmoj_GI20862</name>
</gene>